<sequence>MMNLSFRRRLCYCRLCSVSRSTHSAGSIRLSHDAVSSPCCTSVRLSQVFLTLATASGASAAAVVYLAHNAHNGYLCIVDCYACFGYWEALKIKMVF</sequence>
<dbReference type="Proteomes" id="UP001359559">
    <property type="component" value="Unassembled WGS sequence"/>
</dbReference>
<gene>
    <name evidence="1" type="ORF">RJT34_09678</name>
</gene>
<dbReference type="EMBL" id="JAYKXN010000002">
    <property type="protein sequence ID" value="KAK7311491.1"/>
    <property type="molecule type" value="Genomic_DNA"/>
</dbReference>
<accession>A0AAN9K7K2</accession>
<comment type="caution">
    <text evidence="1">The sequence shown here is derived from an EMBL/GenBank/DDBJ whole genome shotgun (WGS) entry which is preliminary data.</text>
</comment>
<evidence type="ECO:0000313" key="1">
    <source>
        <dbReference type="EMBL" id="KAK7311491.1"/>
    </source>
</evidence>
<dbReference type="AlphaFoldDB" id="A0AAN9K7K2"/>
<keyword evidence="2" id="KW-1185">Reference proteome</keyword>
<evidence type="ECO:0000313" key="2">
    <source>
        <dbReference type="Proteomes" id="UP001359559"/>
    </source>
</evidence>
<protein>
    <submittedName>
        <fullName evidence="1">Uncharacterized protein</fullName>
    </submittedName>
</protein>
<organism evidence="1 2">
    <name type="scientific">Clitoria ternatea</name>
    <name type="common">Butterfly pea</name>
    <dbReference type="NCBI Taxonomy" id="43366"/>
    <lineage>
        <taxon>Eukaryota</taxon>
        <taxon>Viridiplantae</taxon>
        <taxon>Streptophyta</taxon>
        <taxon>Embryophyta</taxon>
        <taxon>Tracheophyta</taxon>
        <taxon>Spermatophyta</taxon>
        <taxon>Magnoliopsida</taxon>
        <taxon>eudicotyledons</taxon>
        <taxon>Gunneridae</taxon>
        <taxon>Pentapetalae</taxon>
        <taxon>rosids</taxon>
        <taxon>fabids</taxon>
        <taxon>Fabales</taxon>
        <taxon>Fabaceae</taxon>
        <taxon>Papilionoideae</taxon>
        <taxon>50 kb inversion clade</taxon>
        <taxon>NPAAA clade</taxon>
        <taxon>indigoferoid/millettioid clade</taxon>
        <taxon>Phaseoleae</taxon>
        <taxon>Clitoria</taxon>
    </lineage>
</organism>
<reference evidence="1 2" key="1">
    <citation type="submission" date="2024-01" db="EMBL/GenBank/DDBJ databases">
        <title>The genomes of 5 underutilized Papilionoideae crops provide insights into root nodulation and disease resistance.</title>
        <authorList>
            <person name="Yuan L."/>
        </authorList>
    </citation>
    <scope>NUCLEOTIDE SEQUENCE [LARGE SCALE GENOMIC DNA]</scope>
    <source>
        <strain evidence="1">LY-2023</strain>
        <tissue evidence="1">Leaf</tissue>
    </source>
</reference>
<name>A0AAN9K7K2_CLITE</name>
<proteinExistence type="predicted"/>